<feature type="compositionally biased region" description="Basic and acidic residues" evidence="4">
    <location>
        <begin position="443"/>
        <end position="453"/>
    </location>
</feature>
<dbReference type="GO" id="GO:0120157">
    <property type="term" value="C:PAR polarity complex"/>
    <property type="evidence" value="ECO:0007669"/>
    <property type="project" value="EnsemblFungi"/>
</dbReference>
<evidence type="ECO:0000256" key="2">
    <source>
        <dbReference type="ARBA" id="ARBA00022737"/>
    </source>
</evidence>
<dbReference type="InterPro" id="IPR001452">
    <property type="entry name" value="SH3_domain"/>
</dbReference>
<dbReference type="InParanoid" id="Q6BNH5"/>
<dbReference type="AlphaFoldDB" id="Q6BNH5"/>
<dbReference type="GeneID" id="2902583"/>
<dbReference type="InterPro" id="IPR035549">
    <property type="entry name" value="Bem1/Scd2_SH3_2"/>
</dbReference>
<evidence type="ECO:0000256" key="4">
    <source>
        <dbReference type="SAM" id="MobiDB-lite"/>
    </source>
</evidence>
<feature type="compositionally biased region" description="Polar residues" evidence="4">
    <location>
        <begin position="513"/>
        <end position="532"/>
    </location>
</feature>
<accession>Q6BNH5</accession>
<dbReference type="Pfam" id="PF00787">
    <property type="entry name" value="PX"/>
    <property type="match status" value="1"/>
</dbReference>
<dbReference type="Gene3D" id="3.10.20.90">
    <property type="entry name" value="Phosphatidylinositol 3-kinase Catalytic Subunit, Chain A, domain 1"/>
    <property type="match status" value="1"/>
</dbReference>
<dbReference type="InterPro" id="IPR051228">
    <property type="entry name" value="NADPH_Oxidase/PX-Domain"/>
</dbReference>
<dbReference type="InterPro" id="IPR036028">
    <property type="entry name" value="SH3-like_dom_sf"/>
</dbReference>
<feature type="region of interest" description="Disordered" evidence="4">
    <location>
        <begin position="57"/>
        <end position="86"/>
    </location>
</feature>
<evidence type="ECO:0000259" key="6">
    <source>
        <dbReference type="PROSITE" id="PS50195"/>
    </source>
</evidence>
<dbReference type="SUPFAM" id="SSF54277">
    <property type="entry name" value="CAD &amp; PB1 domains"/>
    <property type="match status" value="1"/>
</dbReference>
<dbReference type="SMART" id="SM00326">
    <property type="entry name" value="SH3"/>
    <property type="match status" value="2"/>
</dbReference>
<gene>
    <name evidence="7" type="ordered locus">DEHA2E21670g</name>
</gene>
<dbReference type="HOGENOM" id="CLU_014957_0_1_1"/>
<dbReference type="GO" id="GO:0000753">
    <property type="term" value="P:cell morphogenesis involved in conjugation with cellular fusion"/>
    <property type="evidence" value="ECO:0007669"/>
    <property type="project" value="EnsemblFungi"/>
</dbReference>
<dbReference type="GO" id="GO:0045185">
    <property type="term" value="P:maintenance of protein location"/>
    <property type="evidence" value="ECO:0007669"/>
    <property type="project" value="EnsemblFungi"/>
</dbReference>
<dbReference type="Gene3D" id="3.30.1520.10">
    <property type="entry name" value="Phox-like domain"/>
    <property type="match status" value="1"/>
</dbReference>
<dbReference type="Proteomes" id="UP000000599">
    <property type="component" value="Chromosome E"/>
</dbReference>
<feature type="region of interest" description="Disordered" evidence="4">
    <location>
        <begin position="443"/>
        <end position="532"/>
    </location>
</feature>
<proteinExistence type="predicted"/>
<dbReference type="PANTHER" id="PTHR15706:SF2">
    <property type="entry name" value="SH3 AND PX DOMAIN-CONTAINING PROTEIN 2A"/>
    <property type="match status" value="1"/>
</dbReference>
<evidence type="ECO:0000256" key="3">
    <source>
        <dbReference type="PROSITE-ProRule" id="PRU00192"/>
    </source>
</evidence>
<sequence length="641" mass="72811">MEQVHKLDHLINQTAHDLDFLIGFFYQKQVSQLSYNPLTEYFLNNIDVVMIKSFRRNKGSSNNSSSPKHSISRVGSSHSANTSFESADLQSPKKVIKALYDYQPQGPGELKFLKGDFFHVLTDGENKEHESNGWCEATNPMTNSKGMVPISYFEVFNRSRPMETSNSSSPQQKARTQRNSNQTLYAVTLYEFKAEREDELDIIPGENLIICAHHAFEWFIAKPINRLGGPGLVPVSYVKIIDLVNPSNSQANNDDMVKVINDFKIPTVEEWKDQTAKYQASTIPLGSISNQAPPVSSHTQFFQREAQDASEYNRSSLSLTNTSILEATVDSYQLDQGRYQYLIIAKLSNGKTRYLYRYYQDFYDLQVKLLELFPYEAGKIENSKRIIPSIPGPLINVNDSISKLRREKLDYYLRNLIALPPHISKSDEVLRLLEVLDNGFDKEASDNQKERRSSKPISQKSNYQQDRISQYSNFHNPSSTQNRSSSTPTSSDSVLNRSLSSSSTNLMNSFASTGTGLETSTGKPIALSNGTGTETKQSKIKAKFYYDDDIFVLLLPTNLRLRDLKSKLCKRLSLHESTKLDSNDTVHLFLKNDYDDFLNDNDIANGELSETNKLKLSTFEINDDEKFQNVLYDKCKLTILV</sequence>
<dbReference type="FunCoup" id="Q6BNH5">
    <property type="interactions" value="174"/>
</dbReference>
<dbReference type="eggNOG" id="KOG4773">
    <property type="taxonomic scope" value="Eukaryota"/>
</dbReference>
<feature type="compositionally biased region" description="Polar residues" evidence="4">
    <location>
        <begin position="455"/>
        <end position="477"/>
    </location>
</feature>
<dbReference type="GO" id="GO:0061191">
    <property type="term" value="P:positive regulation of vacuole fusion, non-autophagic"/>
    <property type="evidence" value="ECO:0007669"/>
    <property type="project" value="EnsemblFungi"/>
</dbReference>
<dbReference type="VEuPathDB" id="FungiDB:DEHA2E21670g"/>
<feature type="compositionally biased region" description="Polar residues" evidence="4">
    <location>
        <begin position="74"/>
        <end position="86"/>
    </location>
</feature>
<dbReference type="CDD" id="cd11879">
    <property type="entry name" value="SH3_Bem1p_2"/>
    <property type="match status" value="1"/>
</dbReference>
<dbReference type="SUPFAM" id="SSF50044">
    <property type="entry name" value="SH3-domain"/>
    <property type="match status" value="2"/>
</dbReference>
<dbReference type="PROSITE" id="PS50195">
    <property type="entry name" value="PX"/>
    <property type="match status" value="1"/>
</dbReference>
<feature type="domain" description="SH3" evidence="5">
    <location>
        <begin position="181"/>
        <end position="243"/>
    </location>
</feature>
<dbReference type="GO" id="GO:0005935">
    <property type="term" value="C:cellular bud neck"/>
    <property type="evidence" value="ECO:0007669"/>
    <property type="project" value="EnsemblFungi"/>
</dbReference>
<organism evidence="7 8">
    <name type="scientific">Debaryomyces hansenii (strain ATCC 36239 / CBS 767 / BCRC 21394 / JCM 1990 / NBRC 0083 / IGC 2968)</name>
    <name type="common">Yeast</name>
    <name type="synonym">Torulaspora hansenii</name>
    <dbReference type="NCBI Taxonomy" id="284592"/>
    <lineage>
        <taxon>Eukaryota</taxon>
        <taxon>Fungi</taxon>
        <taxon>Dikarya</taxon>
        <taxon>Ascomycota</taxon>
        <taxon>Saccharomycotina</taxon>
        <taxon>Pichiomycetes</taxon>
        <taxon>Debaryomycetaceae</taxon>
        <taxon>Debaryomyces</taxon>
    </lineage>
</organism>
<dbReference type="InterPro" id="IPR036871">
    <property type="entry name" value="PX_dom_sf"/>
</dbReference>
<keyword evidence="1 3" id="KW-0728">SH3 domain</keyword>
<dbReference type="InterPro" id="IPR035550">
    <property type="entry name" value="Bem1/Scd2_PX"/>
</dbReference>
<dbReference type="GO" id="GO:0060090">
    <property type="term" value="F:molecular adaptor activity"/>
    <property type="evidence" value="ECO:0007669"/>
    <property type="project" value="EnsemblFungi"/>
</dbReference>
<dbReference type="GO" id="GO:0005934">
    <property type="term" value="C:cellular bud tip"/>
    <property type="evidence" value="ECO:0007669"/>
    <property type="project" value="EnsemblFungi"/>
</dbReference>
<dbReference type="PROSITE" id="PS50002">
    <property type="entry name" value="SH3"/>
    <property type="match status" value="2"/>
</dbReference>
<dbReference type="PANTHER" id="PTHR15706">
    <property type="entry name" value="SH3 MULTIPLE DOMAIN"/>
    <property type="match status" value="1"/>
</dbReference>
<protein>
    <submittedName>
        <fullName evidence="7">DEHA2E21670p</fullName>
    </submittedName>
</protein>
<dbReference type="OrthoDB" id="548867at2759"/>
<dbReference type="KEGG" id="dha:DEHA2E21670g"/>
<dbReference type="CDD" id="cd11878">
    <property type="entry name" value="SH3_Bem1p_1"/>
    <property type="match status" value="1"/>
</dbReference>
<dbReference type="GO" id="GO:0005938">
    <property type="term" value="C:cell cortex"/>
    <property type="evidence" value="ECO:0007669"/>
    <property type="project" value="EnsemblFungi"/>
</dbReference>
<evidence type="ECO:0000256" key="1">
    <source>
        <dbReference type="ARBA" id="ARBA00022443"/>
    </source>
</evidence>
<dbReference type="InterPro" id="IPR035548">
    <property type="entry name" value="Bem1/Scd2_SH3_1"/>
</dbReference>
<dbReference type="Gene3D" id="2.30.30.40">
    <property type="entry name" value="SH3 Domains"/>
    <property type="match status" value="2"/>
</dbReference>
<evidence type="ECO:0000313" key="7">
    <source>
        <dbReference type="EMBL" id="CAG88521.2"/>
    </source>
</evidence>
<feature type="domain" description="PX" evidence="6">
    <location>
        <begin position="319"/>
        <end position="440"/>
    </location>
</feature>
<dbReference type="GO" id="GO:0032266">
    <property type="term" value="F:phosphatidylinositol-3-phosphate binding"/>
    <property type="evidence" value="ECO:0007669"/>
    <property type="project" value="EnsemblFungi"/>
</dbReference>
<dbReference type="CDD" id="cd06890">
    <property type="entry name" value="PX_Bem1p"/>
    <property type="match status" value="1"/>
</dbReference>
<dbReference type="STRING" id="284592.Q6BNH5"/>
<name>Q6BNH5_DEBHA</name>
<dbReference type="EMBL" id="CR382137">
    <property type="protein sequence ID" value="CAG88521.2"/>
    <property type="molecule type" value="Genomic_DNA"/>
</dbReference>
<dbReference type="RefSeq" id="XP_460245.2">
    <property type="nucleotide sequence ID" value="XM_460245.2"/>
</dbReference>
<feature type="compositionally biased region" description="Low complexity" evidence="4">
    <location>
        <begin position="478"/>
        <end position="512"/>
    </location>
</feature>
<reference evidence="7 8" key="1">
    <citation type="journal article" date="2004" name="Nature">
        <title>Genome evolution in yeasts.</title>
        <authorList>
            <consortium name="Genolevures"/>
            <person name="Dujon B."/>
            <person name="Sherman D."/>
            <person name="Fischer G."/>
            <person name="Durrens P."/>
            <person name="Casaregola S."/>
            <person name="Lafontaine I."/>
            <person name="de Montigny J."/>
            <person name="Marck C."/>
            <person name="Neuveglise C."/>
            <person name="Talla E."/>
            <person name="Goffard N."/>
            <person name="Frangeul L."/>
            <person name="Aigle M."/>
            <person name="Anthouard V."/>
            <person name="Babour A."/>
            <person name="Barbe V."/>
            <person name="Barnay S."/>
            <person name="Blanchin S."/>
            <person name="Beckerich J.M."/>
            <person name="Beyne E."/>
            <person name="Bleykasten C."/>
            <person name="Boisrame A."/>
            <person name="Boyer J."/>
            <person name="Cattolico L."/>
            <person name="Confanioleri F."/>
            <person name="de Daruvar A."/>
            <person name="Despons L."/>
            <person name="Fabre E."/>
            <person name="Fairhead C."/>
            <person name="Ferry-Dumazet H."/>
            <person name="Groppi A."/>
            <person name="Hantraye F."/>
            <person name="Hennequin C."/>
            <person name="Jauniaux N."/>
            <person name="Joyet P."/>
            <person name="Kachouri R."/>
            <person name="Kerrest A."/>
            <person name="Koszul R."/>
            <person name="Lemaire M."/>
            <person name="Lesur I."/>
            <person name="Ma L."/>
            <person name="Muller H."/>
            <person name="Nicaud J.M."/>
            <person name="Nikolski M."/>
            <person name="Oztas S."/>
            <person name="Ozier-Kalogeropoulos O."/>
            <person name="Pellenz S."/>
            <person name="Potier S."/>
            <person name="Richard G.F."/>
            <person name="Straub M.L."/>
            <person name="Suleau A."/>
            <person name="Swennene D."/>
            <person name="Tekaia F."/>
            <person name="Wesolowski-Louvel M."/>
            <person name="Westhof E."/>
            <person name="Wirth B."/>
            <person name="Zeniou-Meyer M."/>
            <person name="Zivanovic I."/>
            <person name="Bolotin-Fukuhara M."/>
            <person name="Thierry A."/>
            <person name="Bouchier C."/>
            <person name="Caudron B."/>
            <person name="Scarpelli C."/>
            <person name="Gaillardin C."/>
            <person name="Weissenbach J."/>
            <person name="Wincker P."/>
            <person name="Souciet J.L."/>
        </authorList>
    </citation>
    <scope>NUCLEOTIDE SEQUENCE [LARGE SCALE GENOMIC DNA]</scope>
    <source>
        <strain evidence="8">ATCC 36239 / CBS 767 / BCRC 21394 / JCM 1990 / NBRC 0083 / IGC 2968</strain>
    </source>
</reference>
<keyword evidence="2" id="KW-0677">Repeat</keyword>
<feature type="compositionally biased region" description="Low complexity" evidence="4">
    <location>
        <begin position="59"/>
        <end position="73"/>
    </location>
</feature>
<dbReference type="SMART" id="SM00312">
    <property type="entry name" value="PX"/>
    <property type="match status" value="1"/>
</dbReference>
<dbReference type="SUPFAM" id="SSF64268">
    <property type="entry name" value="PX domain"/>
    <property type="match status" value="1"/>
</dbReference>
<dbReference type="OMA" id="FICAHHN"/>
<dbReference type="Pfam" id="PF00018">
    <property type="entry name" value="SH3_1"/>
    <property type="match status" value="2"/>
</dbReference>
<dbReference type="GO" id="GO:0000131">
    <property type="term" value="C:incipient cellular bud site"/>
    <property type="evidence" value="ECO:0007669"/>
    <property type="project" value="EnsemblFungi"/>
</dbReference>
<evidence type="ECO:0000313" key="8">
    <source>
        <dbReference type="Proteomes" id="UP000000599"/>
    </source>
</evidence>
<dbReference type="InterPro" id="IPR001683">
    <property type="entry name" value="PX_dom"/>
</dbReference>
<keyword evidence="8" id="KW-1185">Reference proteome</keyword>
<evidence type="ECO:0000259" key="5">
    <source>
        <dbReference type="PROSITE" id="PS50002"/>
    </source>
</evidence>
<feature type="domain" description="SH3" evidence="5">
    <location>
        <begin position="91"/>
        <end position="158"/>
    </location>
</feature>